<evidence type="ECO:0000259" key="2">
    <source>
        <dbReference type="Pfam" id="PF13460"/>
    </source>
</evidence>
<keyword evidence="4" id="KW-1185">Reference proteome</keyword>
<feature type="compositionally biased region" description="Low complexity" evidence="1">
    <location>
        <begin position="451"/>
        <end position="466"/>
    </location>
</feature>
<comment type="caution">
    <text evidence="3">The sequence shown here is derived from an EMBL/GenBank/DDBJ whole genome shotgun (WGS) entry which is preliminary data.</text>
</comment>
<gene>
    <name evidence="3" type="ORF">DH2020_029426</name>
</gene>
<organism evidence="3 4">
    <name type="scientific">Rehmannia glutinosa</name>
    <name type="common">Chinese foxglove</name>
    <dbReference type="NCBI Taxonomy" id="99300"/>
    <lineage>
        <taxon>Eukaryota</taxon>
        <taxon>Viridiplantae</taxon>
        <taxon>Streptophyta</taxon>
        <taxon>Embryophyta</taxon>
        <taxon>Tracheophyta</taxon>
        <taxon>Spermatophyta</taxon>
        <taxon>Magnoliopsida</taxon>
        <taxon>eudicotyledons</taxon>
        <taxon>Gunneridae</taxon>
        <taxon>Pentapetalae</taxon>
        <taxon>asterids</taxon>
        <taxon>lamiids</taxon>
        <taxon>Lamiales</taxon>
        <taxon>Orobanchaceae</taxon>
        <taxon>Rehmannieae</taxon>
        <taxon>Rehmannia</taxon>
    </lineage>
</organism>
<accession>A0ABR0VR85</accession>
<protein>
    <recommendedName>
        <fullName evidence="2">NAD(P)-binding domain-containing protein</fullName>
    </recommendedName>
</protein>
<dbReference type="Gene3D" id="3.40.50.720">
    <property type="entry name" value="NAD(P)-binding Rossmann-like Domain"/>
    <property type="match status" value="1"/>
</dbReference>
<dbReference type="EMBL" id="JABTTQ020001012">
    <property type="protein sequence ID" value="KAK6136831.1"/>
    <property type="molecule type" value="Genomic_DNA"/>
</dbReference>
<sequence>MNSGNLSLVLDLTVKKRIDHLYPHWSDARVAAQDRAIVIPRDRLAHVAARRLLMELRCMQSLTVSSIPRSVLLEKPFLCGHTIVKLPGHRRTCADARKLKFLDFRARASGTTKIKSQAQDSSLSDSGQKDGNLVFVAGATGKVGSRTVRELLKLGFKVRAGVRSIQRAESLVQSVQNMKLEDVAGGTQPTDKFELVECDLEKLDRIKPALGKSSIVICCIGASEKEIFDITGPYRIDYQATKNLIDAAISAKVEHFILLTSLGTNKVGFPAAILNLFWGVLIWKRKAEEALLASGLPYTIVRPGGMERPTDSYKETHNITLSEEDTLFGGQVSNLQVAELMAFMAKNRSLSCCKVVEVIAETSAPLTPLGELLKKIPSQREEVCSFKESDEADTSQPVVTDSTYKEKEPEQVIATTATPLSPYTAYEDLKPPTSPTPTPSIGSGATKASKIEITPTSASSTSPSIEVNSLETSSISVDNVIPQAAPKRTNASSPYVNYEDLKPPTSPTPTPSTGSGATKASKIEITPAAAVNSLETPSISIDNVIPQTAPKRKHASSPYINYEDLKPPSSPTPTPSVSKEEPSIASTTEVTSTLTGGNDVAKSESTDAGEELTKTLASELSPYLAYESKGRPLSPYTMYEDLKPPSSPMPSPRKF</sequence>
<feature type="compositionally biased region" description="Pro residues" evidence="1">
    <location>
        <begin position="645"/>
        <end position="655"/>
    </location>
</feature>
<proteinExistence type="predicted"/>
<feature type="region of interest" description="Disordered" evidence="1">
    <location>
        <begin position="386"/>
        <end position="466"/>
    </location>
</feature>
<feature type="region of interest" description="Disordered" evidence="1">
    <location>
        <begin position="485"/>
        <end position="655"/>
    </location>
</feature>
<evidence type="ECO:0000256" key="1">
    <source>
        <dbReference type="SAM" id="MobiDB-lite"/>
    </source>
</evidence>
<evidence type="ECO:0000313" key="4">
    <source>
        <dbReference type="Proteomes" id="UP001318860"/>
    </source>
</evidence>
<name>A0ABR0VR85_REHGL</name>
<dbReference type="PANTHER" id="PTHR47285">
    <property type="entry name" value="PROTEIN TIC 62, CHLOROPLASTIC"/>
    <property type="match status" value="1"/>
</dbReference>
<feature type="domain" description="NAD(P)-binding" evidence="2">
    <location>
        <begin position="138"/>
        <end position="346"/>
    </location>
</feature>
<evidence type="ECO:0000313" key="3">
    <source>
        <dbReference type="EMBL" id="KAK6136831.1"/>
    </source>
</evidence>
<dbReference type="InterPro" id="IPR044719">
    <property type="entry name" value="TIC62"/>
</dbReference>
<dbReference type="PANTHER" id="PTHR47285:SF1">
    <property type="entry name" value="PROTEIN TIC 62, CHLOROPLASTIC"/>
    <property type="match status" value="1"/>
</dbReference>
<dbReference type="InterPro" id="IPR016040">
    <property type="entry name" value="NAD(P)-bd_dom"/>
</dbReference>
<dbReference type="InterPro" id="IPR036291">
    <property type="entry name" value="NAD(P)-bd_dom_sf"/>
</dbReference>
<dbReference type="CDD" id="cd05243">
    <property type="entry name" value="SDR_a5"/>
    <property type="match status" value="1"/>
</dbReference>
<reference evidence="3 4" key="1">
    <citation type="journal article" date="2021" name="Comput. Struct. Biotechnol. J.">
        <title>De novo genome assembly of the potent medicinal plant Rehmannia glutinosa using nanopore technology.</title>
        <authorList>
            <person name="Ma L."/>
            <person name="Dong C."/>
            <person name="Song C."/>
            <person name="Wang X."/>
            <person name="Zheng X."/>
            <person name="Niu Y."/>
            <person name="Chen S."/>
            <person name="Feng W."/>
        </authorList>
    </citation>
    <scope>NUCLEOTIDE SEQUENCE [LARGE SCALE GENOMIC DNA]</scope>
    <source>
        <strain evidence="3">DH-2019</strain>
    </source>
</reference>
<dbReference type="Pfam" id="PF13460">
    <property type="entry name" value="NAD_binding_10"/>
    <property type="match status" value="1"/>
</dbReference>
<dbReference type="Proteomes" id="UP001318860">
    <property type="component" value="Unassembled WGS sequence"/>
</dbReference>
<dbReference type="SUPFAM" id="SSF51735">
    <property type="entry name" value="NAD(P)-binding Rossmann-fold domains"/>
    <property type="match status" value="1"/>
</dbReference>
<feature type="compositionally biased region" description="Polar residues" evidence="1">
    <location>
        <begin position="584"/>
        <end position="596"/>
    </location>
</feature>